<proteinExistence type="predicted"/>
<evidence type="ECO:0000313" key="2">
    <source>
        <dbReference type="Proteomes" id="UP001626550"/>
    </source>
</evidence>
<name>A0ABD2QEY9_9PLAT</name>
<dbReference type="AlphaFoldDB" id="A0ABD2QEY9"/>
<accession>A0ABD2QEY9</accession>
<comment type="caution">
    <text evidence="1">The sequence shown here is derived from an EMBL/GenBank/DDBJ whole genome shotgun (WGS) entry which is preliminary data.</text>
</comment>
<evidence type="ECO:0000313" key="1">
    <source>
        <dbReference type="EMBL" id="KAL3317847.1"/>
    </source>
</evidence>
<dbReference type="EMBL" id="JBJKFK010000319">
    <property type="protein sequence ID" value="KAL3317847.1"/>
    <property type="molecule type" value="Genomic_DNA"/>
</dbReference>
<sequence>MSFGKHQIIFQNPLTEVLPEFEKAKHYPLLMARLEFSTNFSTFVLVDTDFPLPVYCTNRQEIFTSHVDETIFLLKNFQVFRCQLLDKVHMFATIDQFLVLSPASVQAALHPKVAIRLLTCLPRDFFPKDSKVFTITETYAKGITLRGTKIQQLWNNTAFTTDEIIGQTVTISHNNINNTMLSCYIQNPKPSAFSVSDGIRKLRIGNHFDTKESIAIQGFVAQIRCQLKENSAIGLILRLSESVQDYSSHLDLLLPISTIDILPYIAFMTSYFDTEKQQCRIVNVTEKCRISVQFLRLKVLENIMRFMVLDGTGSAFVNLSDEHPKNRIGCHYAETFESPLELTRRVLNMSPTLWQNVLNELKQMERARDGWQWGDEQNIVQNPLNDLFTDWLDSTMFLRNCHLQLNLISGNFHQSWTTKVTKLETEVVQFVCAPCNSYSLFDFVDSCWST</sequence>
<protein>
    <submittedName>
        <fullName evidence="1">Uncharacterized protein</fullName>
    </submittedName>
</protein>
<reference evidence="1 2" key="1">
    <citation type="submission" date="2024-11" db="EMBL/GenBank/DDBJ databases">
        <title>Adaptive evolution of stress response genes in parasites aligns with host niche diversity.</title>
        <authorList>
            <person name="Hahn C."/>
            <person name="Resl P."/>
        </authorList>
    </citation>
    <scope>NUCLEOTIDE SEQUENCE [LARGE SCALE GENOMIC DNA]</scope>
    <source>
        <strain evidence="1">EGGRZ-B1_66</strain>
        <tissue evidence="1">Body</tissue>
    </source>
</reference>
<dbReference type="Proteomes" id="UP001626550">
    <property type="component" value="Unassembled WGS sequence"/>
</dbReference>
<gene>
    <name evidence="1" type="ORF">Ciccas_003492</name>
</gene>
<keyword evidence="2" id="KW-1185">Reference proteome</keyword>
<organism evidence="1 2">
    <name type="scientific">Cichlidogyrus casuarinus</name>
    <dbReference type="NCBI Taxonomy" id="1844966"/>
    <lineage>
        <taxon>Eukaryota</taxon>
        <taxon>Metazoa</taxon>
        <taxon>Spiralia</taxon>
        <taxon>Lophotrochozoa</taxon>
        <taxon>Platyhelminthes</taxon>
        <taxon>Monogenea</taxon>
        <taxon>Monopisthocotylea</taxon>
        <taxon>Dactylogyridea</taxon>
        <taxon>Ancyrocephalidae</taxon>
        <taxon>Cichlidogyrus</taxon>
    </lineage>
</organism>